<dbReference type="RefSeq" id="WP_125241398.1">
    <property type="nucleotide sequence ID" value="NZ_RSED01000001.1"/>
</dbReference>
<dbReference type="InterPro" id="IPR005625">
    <property type="entry name" value="PepSY-ass_TM"/>
</dbReference>
<keyword evidence="2" id="KW-1133">Transmembrane helix</keyword>
<protein>
    <submittedName>
        <fullName evidence="3">PepSY domain-containing protein</fullName>
    </submittedName>
</protein>
<evidence type="ECO:0000256" key="1">
    <source>
        <dbReference type="SAM" id="MobiDB-lite"/>
    </source>
</evidence>
<feature type="transmembrane region" description="Helical" evidence="2">
    <location>
        <begin position="433"/>
        <end position="452"/>
    </location>
</feature>
<comment type="caution">
    <text evidence="3">The sequence shown here is derived from an EMBL/GenBank/DDBJ whole genome shotgun (WGS) entry which is preliminary data.</text>
</comment>
<evidence type="ECO:0000313" key="4">
    <source>
        <dbReference type="Proteomes" id="UP000269265"/>
    </source>
</evidence>
<dbReference type="PANTHER" id="PTHR34219">
    <property type="entry name" value="IRON-REGULATED INNER MEMBRANE PROTEIN-RELATED"/>
    <property type="match status" value="1"/>
</dbReference>
<keyword evidence="2" id="KW-0472">Membrane</keyword>
<feature type="transmembrane region" description="Helical" evidence="2">
    <location>
        <begin position="459"/>
        <end position="477"/>
    </location>
</feature>
<accession>A0A3R8S5V8</accession>
<feature type="compositionally biased region" description="Low complexity" evidence="1">
    <location>
        <begin position="529"/>
        <end position="554"/>
    </location>
</feature>
<dbReference type="PANTHER" id="PTHR34219:SF4">
    <property type="entry name" value="PEPSY DOMAIN-CONTAINING PROTEIN"/>
    <property type="match status" value="1"/>
</dbReference>
<organism evidence="3 4">
    <name type="scientific">Aquabacterium soli</name>
    <dbReference type="NCBI Taxonomy" id="2493092"/>
    <lineage>
        <taxon>Bacteria</taxon>
        <taxon>Pseudomonadati</taxon>
        <taxon>Pseudomonadota</taxon>
        <taxon>Betaproteobacteria</taxon>
        <taxon>Burkholderiales</taxon>
        <taxon>Aquabacterium</taxon>
    </lineage>
</organism>
<dbReference type="Pfam" id="PF03929">
    <property type="entry name" value="PepSY_TM"/>
    <property type="match status" value="1"/>
</dbReference>
<dbReference type="AlphaFoldDB" id="A0A3R8S5V8"/>
<keyword evidence="4" id="KW-1185">Reference proteome</keyword>
<feature type="transmembrane region" description="Helical" evidence="2">
    <location>
        <begin position="497"/>
        <end position="518"/>
    </location>
</feature>
<gene>
    <name evidence="3" type="ORF">EIP75_01315</name>
</gene>
<dbReference type="EMBL" id="RSED01000001">
    <property type="protein sequence ID" value="RRS06255.1"/>
    <property type="molecule type" value="Genomic_DNA"/>
</dbReference>
<feature type="transmembrane region" description="Helical" evidence="2">
    <location>
        <begin position="398"/>
        <end position="421"/>
    </location>
</feature>
<reference evidence="3 4" key="1">
    <citation type="submission" date="2018-12" db="EMBL/GenBank/DDBJ databases">
        <title>The whole draft genome of Aquabacterium sp. SJQ9.</title>
        <authorList>
            <person name="Sun L."/>
            <person name="Gao X."/>
            <person name="Chen W."/>
            <person name="Huang K."/>
        </authorList>
    </citation>
    <scope>NUCLEOTIDE SEQUENCE [LARGE SCALE GENOMIC DNA]</scope>
    <source>
        <strain evidence="3 4">SJQ9</strain>
    </source>
</reference>
<feature type="region of interest" description="Disordered" evidence="1">
    <location>
        <begin position="529"/>
        <end position="577"/>
    </location>
</feature>
<feature type="transmembrane region" description="Helical" evidence="2">
    <location>
        <begin position="356"/>
        <end position="377"/>
    </location>
</feature>
<sequence>MKEGFRQSMAWLHTWSGLLVGWVLFAMFATGTSAYFREDITLWMKPELHQAQTHAVAPAEVAERAAARLQAVGDKSPRWFISLPDAQDPTARITWAPAPAPKGDKAPKNQRRRFDSETIDPATGEPMAKARQTRGGDFLYRFHFDLHYMPAIWARWIVGVCAMFMLVAIISGIITHRRIFSDFFTFRPRKGQRSWLDGHNATAVLALPFHLMITYTGLVTLMFMYMPWGTQSAYKGDEKTFFAEVFPSSAGDAKPSGERVALAPLGPMVAQAMAHWQGTPPGRITVNQPNDANATVIMTRQGGSTVSHKQPVMRFNGATGALLGTSGDELSGAMQTHGVLYGLHVASFATPFIRPLFFLCGLAGCAMVGTGLLLWAVKERQKHAKALAKGGRVSFGLRLVDGLNIGAVAGVPLAIAAYFWANRLLAVDLPDRQAAEIAWFFKAWGFVAVLGLIRPTRGLWQVLLVLIGLAFGLIPVLNAFTTSTHLGVTLLNGPWPVAAFDLTVLGLGLLFLFSAWMLHKHQPKPKASKVAAQRKATAAKTAAPAPTTVAAPQADKPAPSRGQPFLDGDGLAEAQGS</sequence>
<dbReference type="OrthoDB" id="9776609at2"/>
<feature type="transmembrane region" description="Helical" evidence="2">
    <location>
        <begin position="201"/>
        <end position="225"/>
    </location>
</feature>
<feature type="transmembrane region" description="Helical" evidence="2">
    <location>
        <begin position="12"/>
        <end position="36"/>
    </location>
</feature>
<dbReference type="Proteomes" id="UP000269265">
    <property type="component" value="Unassembled WGS sequence"/>
</dbReference>
<keyword evidence="2" id="KW-0812">Transmembrane</keyword>
<proteinExistence type="predicted"/>
<evidence type="ECO:0000313" key="3">
    <source>
        <dbReference type="EMBL" id="RRS06255.1"/>
    </source>
</evidence>
<evidence type="ECO:0000256" key="2">
    <source>
        <dbReference type="SAM" id="Phobius"/>
    </source>
</evidence>
<name>A0A3R8S5V8_9BURK</name>
<feature type="transmembrane region" description="Helical" evidence="2">
    <location>
        <begin position="156"/>
        <end position="180"/>
    </location>
</feature>